<keyword evidence="2" id="KW-1185">Reference proteome</keyword>
<dbReference type="RefSeq" id="WP_160754700.1">
    <property type="nucleotide sequence ID" value="NZ_WTYL01000001.1"/>
</dbReference>
<dbReference type="InterPro" id="IPR018531">
    <property type="entry name" value="DUF1993"/>
</dbReference>
<accession>A0A845AXS6</accession>
<organism evidence="1 2">
    <name type="scientific">Allopontixanthobacter sediminis</name>
    <dbReference type="NCBI Taxonomy" id="1689985"/>
    <lineage>
        <taxon>Bacteria</taxon>
        <taxon>Pseudomonadati</taxon>
        <taxon>Pseudomonadota</taxon>
        <taxon>Alphaproteobacteria</taxon>
        <taxon>Sphingomonadales</taxon>
        <taxon>Erythrobacteraceae</taxon>
        <taxon>Allopontixanthobacter</taxon>
    </lineage>
</organism>
<dbReference type="OrthoDB" id="338237at2"/>
<dbReference type="InterPro" id="IPR034660">
    <property type="entry name" value="DinB/YfiT-like"/>
</dbReference>
<dbReference type="Proteomes" id="UP000431922">
    <property type="component" value="Unassembled WGS sequence"/>
</dbReference>
<dbReference type="Pfam" id="PF09351">
    <property type="entry name" value="DUF1993"/>
    <property type="match status" value="1"/>
</dbReference>
<dbReference type="SUPFAM" id="SSF109854">
    <property type="entry name" value="DinB/YfiT-like putative metalloenzymes"/>
    <property type="match status" value="1"/>
</dbReference>
<proteinExistence type="predicted"/>
<name>A0A845AXS6_9SPHN</name>
<evidence type="ECO:0000313" key="1">
    <source>
        <dbReference type="EMBL" id="MXP43050.1"/>
    </source>
</evidence>
<dbReference type="PANTHER" id="PTHR36922:SF1">
    <property type="entry name" value="DUF1993 DOMAIN-CONTAINING PROTEIN"/>
    <property type="match status" value="1"/>
</dbReference>
<gene>
    <name evidence="1" type="ORF">GRI65_01110</name>
</gene>
<reference evidence="1 2" key="1">
    <citation type="submission" date="2019-12" db="EMBL/GenBank/DDBJ databases">
        <title>Genomic-based taxomic classification of the family Erythrobacteraceae.</title>
        <authorList>
            <person name="Xu L."/>
        </authorList>
    </citation>
    <scope>NUCLEOTIDE SEQUENCE [LARGE SCALE GENOMIC DNA]</scope>
    <source>
        <strain evidence="1 2">KCTC 42453</strain>
    </source>
</reference>
<evidence type="ECO:0000313" key="2">
    <source>
        <dbReference type="Proteomes" id="UP000431922"/>
    </source>
</evidence>
<dbReference type="EMBL" id="WTYL01000001">
    <property type="protein sequence ID" value="MXP43050.1"/>
    <property type="molecule type" value="Genomic_DNA"/>
</dbReference>
<dbReference type="Gene3D" id="1.20.120.450">
    <property type="entry name" value="dinb family like domain"/>
    <property type="match status" value="1"/>
</dbReference>
<dbReference type="AlphaFoldDB" id="A0A845AXS6"/>
<sequence>MALSLHSALIPSMLQIIGSVHKLVDKAEAHCDENSIPHGEIIGSRLVDNMLPFAYQVKSCWSHSSQAIAGVREGVFMPDMSPFPDSFDGLRDTLRKASGELEAVSEAELEQLADKDMRFEIPGKYRIDFSGQDFLLSFAQPNFYFHSSTAYDILRMKGLPLGKTDYLGRLRLKG</sequence>
<protein>
    <submittedName>
        <fullName evidence="1">DUF1993 family protein</fullName>
    </submittedName>
</protein>
<comment type="caution">
    <text evidence="1">The sequence shown here is derived from an EMBL/GenBank/DDBJ whole genome shotgun (WGS) entry which is preliminary data.</text>
</comment>
<dbReference type="PANTHER" id="PTHR36922">
    <property type="entry name" value="BLL2446 PROTEIN"/>
    <property type="match status" value="1"/>
</dbReference>